<organism evidence="2 3">
    <name type="scientific">Spodoptera littoralis</name>
    <name type="common">Egyptian cotton leafworm</name>
    <dbReference type="NCBI Taxonomy" id="7109"/>
    <lineage>
        <taxon>Eukaryota</taxon>
        <taxon>Metazoa</taxon>
        <taxon>Ecdysozoa</taxon>
        <taxon>Arthropoda</taxon>
        <taxon>Hexapoda</taxon>
        <taxon>Insecta</taxon>
        <taxon>Pterygota</taxon>
        <taxon>Neoptera</taxon>
        <taxon>Endopterygota</taxon>
        <taxon>Lepidoptera</taxon>
        <taxon>Glossata</taxon>
        <taxon>Ditrysia</taxon>
        <taxon>Noctuoidea</taxon>
        <taxon>Noctuidae</taxon>
        <taxon>Amphipyrinae</taxon>
        <taxon>Spodoptera</taxon>
    </lineage>
</organism>
<dbReference type="EMBL" id="LR824551">
    <property type="protein sequence ID" value="CAH1640277.1"/>
    <property type="molecule type" value="Genomic_DNA"/>
</dbReference>
<dbReference type="Proteomes" id="UP001153321">
    <property type="component" value="Chromosome 20"/>
</dbReference>
<evidence type="ECO:0000256" key="1">
    <source>
        <dbReference type="SAM" id="MobiDB-lite"/>
    </source>
</evidence>
<protein>
    <submittedName>
        <fullName evidence="2">Uncharacterized protein</fullName>
    </submittedName>
</protein>
<sequence>MFVNAPTTQKKILASFDYTVDEAAAAQRVAGSIPARSHSLCDLQIVVSGLGVMACGRRAWVAPRPTRNRPERTARRVPRAPQRAIRPPQMGPNSKRADGSPDGKQSMSPIDTWNISGVTKIGERGYWASGNLTHTTKHSASVVSRRFSMRPWYHSGRASPFVPKHGSLTLKILILMFISIDYLSFFN</sequence>
<gene>
    <name evidence="2" type="ORF">SPLIT_LOCUS5633</name>
</gene>
<evidence type="ECO:0000313" key="3">
    <source>
        <dbReference type="Proteomes" id="UP001153321"/>
    </source>
</evidence>
<reference evidence="2" key="1">
    <citation type="submission" date="2022-02" db="EMBL/GenBank/DDBJ databases">
        <authorList>
            <person name="King R."/>
        </authorList>
    </citation>
    <scope>NUCLEOTIDE SEQUENCE</scope>
</reference>
<dbReference type="AlphaFoldDB" id="A0A9P0I5I9"/>
<proteinExistence type="predicted"/>
<feature type="compositionally biased region" description="Low complexity" evidence="1">
    <location>
        <begin position="79"/>
        <end position="88"/>
    </location>
</feature>
<keyword evidence="3" id="KW-1185">Reference proteome</keyword>
<evidence type="ECO:0000313" key="2">
    <source>
        <dbReference type="EMBL" id="CAH1640277.1"/>
    </source>
</evidence>
<accession>A0A9P0I5I9</accession>
<name>A0A9P0I5I9_SPOLI</name>
<feature type="region of interest" description="Disordered" evidence="1">
    <location>
        <begin position="64"/>
        <end position="110"/>
    </location>
</feature>